<gene>
    <name evidence="2" type="ORF">CP49_11400</name>
</gene>
<dbReference type="RefSeq" id="WP_057853853.1">
    <property type="nucleotide sequence ID" value="NZ_LLXY01000207.1"/>
</dbReference>
<name>A0A0R3L1N6_9BRAD</name>
<comment type="caution">
    <text evidence="2">The sequence shown here is derived from an EMBL/GenBank/DDBJ whole genome shotgun (WGS) entry which is preliminary data.</text>
</comment>
<dbReference type="Proteomes" id="UP000051913">
    <property type="component" value="Unassembled WGS sequence"/>
</dbReference>
<keyword evidence="3" id="KW-1185">Reference proteome</keyword>
<proteinExistence type="predicted"/>
<reference evidence="2 3" key="1">
    <citation type="submission" date="2014-03" db="EMBL/GenBank/DDBJ databases">
        <title>Bradyrhizobium valentinum sp. nov., isolated from effective nodules of Lupinus mariae-josephae, a lupine endemic of basic-lime soils in Eastern Spain.</title>
        <authorList>
            <person name="Duran D."/>
            <person name="Rey L."/>
            <person name="Navarro A."/>
            <person name="Busquets A."/>
            <person name="Imperial J."/>
            <person name="Ruiz-Argueso T."/>
        </authorList>
    </citation>
    <scope>NUCLEOTIDE SEQUENCE [LARGE SCALE GENOMIC DNA]</scope>
    <source>
        <strain evidence="2 3">LmjM3</strain>
    </source>
</reference>
<evidence type="ECO:0000313" key="2">
    <source>
        <dbReference type="EMBL" id="KRQ99202.1"/>
    </source>
</evidence>
<feature type="compositionally biased region" description="Basic and acidic residues" evidence="1">
    <location>
        <begin position="62"/>
        <end position="80"/>
    </location>
</feature>
<organism evidence="2 3">
    <name type="scientific">Bradyrhizobium valentinum</name>
    <dbReference type="NCBI Taxonomy" id="1518501"/>
    <lineage>
        <taxon>Bacteria</taxon>
        <taxon>Pseudomonadati</taxon>
        <taxon>Pseudomonadota</taxon>
        <taxon>Alphaproteobacteria</taxon>
        <taxon>Hyphomicrobiales</taxon>
        <taxon>Nitrobacteraceae</taxon>
        <taxon>Bradyrhizobium</taxon>
    </lineage>
</organism>
<dbReference type="STRING" id="1518501.CQ10_33440"/>
<feature type="region of interest" description="Disordered" evidence="1">
    <location>
        <begin position="58"/>
        <end position="89"/>
    </location>
</feature>
<sequence length="89" mass="9772">MIGADDVAQLLRIEACRQCRRTDEVGEHDREPAARSFGSRAAGAVGLDRMFGRVAKSFGSQRGDRIEENTAMADRRHAEVSEVLGRQLG</sequence>
<evidence type="ECO:0000256" key="1">
    <source>
        <dbReference type="SAM" id="MobiDB-lite"/>
    </source>
</evidence>
<evidence type="ECO:0000313" key="3">
    <source>
        <dbReference type="Proteomes" id="UP000051913"/>
    </source>
</evidence>
<protein>
    <submittedName>
        <fullName evidence="2">Uncharacterized protein</fullName>
    </submittedName>
</protein>
<dbReference type="AlphaFoldDB" id="A0A0R3L1N6"/>
<accession>A0A0R3L1N6</accession>
<dbReference type="EMBL" id="LLXX01000173">
    <property type="protein sequence ID" value="KRQ99202.1"/>
    <property type="molecule type" value="Genomic_DNA"/>
</dbReference>